<dbReference type="OrthoDB" id="6151507at2759"/>
<feature type="compositionally biased region" description="Low complexity" evidence="6">
    <location>
        <begin position="24"/>
        <end position="40"/>
    </location>
</feature>
<dbReference type="GO" id="GO:0007623">
    <property type="term" value="P:circadian rhythm"/>
    <property type="evidence" value="ECO:0007669"/>
    <property type="project" value="TreeGrafter"/>
</dbReference>
<dbReference type="Proteomes" id="UP000245119">
    <property type="component" value="Linkage Group LG9"/>
</dbReference>
<evidence type="ECO:0000256" key="4">
    <source>
        <dbReference type="ARBA" id="ARBA00023163"/>
    </source>
</evidence>
<dbReference type="SUPFAM" id="SSF57959">
    <property type="entry name" value="Leucine zipper domain"/>
    <property type="match status" value="1"/>
</dbReference>
<accession>A0A2T7NTT9</accession>
<evidence type="ECO:0000313" key="8">
    <source>
        <dbReference type="EMBL" id="PVD24575.1"/>
    </source>
</evidence>
<dbReference type="GO" id="GO:0005634">
    <property type="term" value="C:nucleus"/>
    <property type="evidence" value="ECO:0007669"/>
    <property type="project" value="TreeGrafter"/>
</dbReference>
<evidence type="ECO:0000256" key="6">
    <source>
        <dbReference type="SAM" id="MobiDB-lite"/>
    </source>
</evidence>
<keyword evidence="3" id="KW-0238">DNA-binding</keyword>
<reference evidence="8 9" key="1">
    <citation type="submission" date="2018-04" db="EMBL/GenBank/DDBJ databases">
        <title>The genome of golden apple snail Pomacea canaliculata provides insight into stress tolerance and invasive adaptation.</title>
        <authorList>
            <person name="Liu C."/>
            <person name="Liu B."/>
            <person name="Ren Y."/>
            <person name="Zhang Y."/>
            <person name="Wang H."/>
            <person name="Li S."/>
            <person name="Jiang F."/>
            <person name="Yin L."/>
            <person name="Zhang G."/>
            <person name="Qian W."/>
            <person name="Fan W."/>
        </authorList>
    </citation>
    <scope>NUCLEOTIDE SEQUENCE [LARGE SCALE GENOMIC DNA]</scope>
    <source>
        <strain evidence="8">SZHN2017</strain>
        <tissue evidence="8">Muscle</tissue>
    </source>
</reference>
<evidence type="ECO:0000259" key="7">
    <source>
        <dbReference type="PROSITE" id="PS50217"/>
    </source>
</evidence>
<dbReference type="GO" id="GO:0003700">
    <property type="term" value="F:DNA-binding transcription factor activity"/>
    <property type="evidence" value="ECO:0007669"/>
    <property type="project" value="InterPro"/>
</dbReference>
<dbReference type="GO" id="GO:0003677">
    <property type="term" value="F:DNA binding"/>
    <property type="evidence" value="ECO:0007669"/>
    <property type="project" value="UniProtKB-KW"/>
</dbReference>
<feature type="region of interest" description="Disordered" evidence="6">
    <location>
        <begin position="216"/>
        <end position="245"/>
    </location>
</feature>
<organism evidence="8 9">
    <name type="scientific">Pomacea canaliculata</name>
    <name type="common">Golden apple snail</name>
    <dbReference type="NCBI Taxonomy" id="400727"/>
    <lineage>
        <taxon>Eukaryota</taxon>
        <taxon>Metazoa</taxon>
        <taxon>Spiralia</taxon>
        <taxon>Lophotrochozoa</taxon>
        <taxon>Mollusca</taxon>
        <taxon>Gastropoda</taxon>
        <taxon>Caenogastropoda</taxon>
        <taxon>Architaenioglossa</taxon>
        <taxon>Ampullarioidea</taxon>
        <taxon>Ampullariidae</taxon>
        <taxon>Pomacea</taxon>
    </lineage>
</organism>
<keyword evidence="2" id="KW-0805">Transcription regulation</keyword>
<name>A0A2T7NTT9_POMCA</name>
<dbReference type="CDD" id="cd14695">
    <property type="entry name" value="bZIP_HLF"/>
    <property type="match status" value="1"/>
</dbReference>
<keyword evidence="9" id="KW-1185">Reference proteome</keyword>
<dbReference type="InterPro" id="IPR047229">
    <property type="entry name" value="NFIL3-like"/>
</dbReference>
<evidence type="ECO:0000313" key="9">
    <source>
        <dbReference type="Proteomes" id="UP000245119"/>
    </source>
</evidence>
<dbReference type="STRING" id="400727.A0A2T7NTT9"/>
<evidence type="ECO:0000256" key="3">
    <source>
        <dbReference type="ARBA" id="ARBA00023125"/>
    </source>
</evidence>
<dbReference type="SMART" id="SM00338">
    <property type="entry name" value="BRLZ"/>
    <property type="match status" value="1"/>
</dbReference>
<dbReference type="Gene3D" id="1.20.5.170">
    <property type="match status" value="1"/>
</dbReference>
<dbReference type="InterPro" id="IPR004827">
    <property type="entry name" value="bZIP"/>
</dbReference>
<dbReference type="Pfam" id="PF07716">
    <property type="entry name" value="bZIP_2"/>
    <property type="match status" value="1"/>
</dbReference>
<dbReference type="PANTHER" id="PTHR15284:SF0">
    <property type="entry name" value="GH23983P"/>
    <property type="match status" value="1"/>
</dbReference>
<dbReference type="AlphaFoldDB" id="A0A2T7NTT9"/>
<dbReference type="FunFam" id="1.20.5.170:FF:000025">
    <property type="entry name" value="nuclear factor interleukin-3-regulated protein-like"/>
    <property type="match status" value="1"/>
</dbReference>
<evidence type="ECO:0000256" key="2">
    <source>
        <dbReference type="ARBA" id="ARBA00023015"/>
    </source>
</evidence>
<dbReference type="EMBL" id="PZQS01000009">
    <property type="protein sequence ID" value="PVD24575.1"/>
    <property type="molecule type" value="Genomic_DNA"/>
</dbReference>
<keyword evidence="5" id="KW-0539">Nucleus</keyword>
<comment type="caution">
    <text evidence="8">The sequence shown here is derived from an EMBL/GenBank/DDBJ whole genome shotgun (WGS) entry which is preliminary data.</text>
</comment>
<protein>
    <recommendedName>
        <fullName evidence="7">BZIP domain-containing protein</fullName>
    </recommendedName>
</protein>
<feature type="compositionally biased region" description="Low complexity" evidence="6">
    <location>
        <begin position="216"/>
        <end position="226"/>
    </location>
</feature>
<evidence type="ECO:0000256" key="5">
    <source>
        <dbReference type="ARBA" id="ARBA00023242"/>
    </source>
</evidence>
<feature type="domain" description="BZIP" evidence="7">
    <location>
        <begin position="62"/>
        <end position="114"/>
    </location>
</feature>
<dbReference type="PROSITE" id="PS50217">
    <property type="entry name" value="BZIP"/>
    <property type="match status" value="1"/>
</dbReference>
<dbReference type="PANTHER" id="PTHR15284">
    <property type="entry name" value="NUCLEAR FACTOR INTERLEUKIN-3-REGULATED PROTEIN"/>
    <property type="match status" value="1"/>
</dbReference>
<gene>
    <name evidence="8" type="ORF">C0Q70_15058</name>
</gene>
<comment type="similarity">
    <text evidence="1">Belongs to the bZIP family. NFIL3 subfamily.</text>
</comment>
<proteinExistence type="inferred from homology"/>
<evidence type="ECO:0000256" key="1">
    <source>
        <dbReference type="ARBA" id="ARBA00006079"/>
    </source>
</evidence>
<sequence>MLSRPEYENSSPDEPRNDLGGWYTGPSTSGDPSTSGGPSDVTDAPKTSLRRAKRVIPDEEKDDRYWAKRMRNNKAAKRSRENKRTMELEIRNRANHLEEQNALLTKELFVIKRQYGLPLDRSILSAEEQAQCIQDLKNSRAYLESQAFKMDQTENSTSPGMYPVSMAPMSHGDSADLNGRCVPLTRSDGKLMIKEEPPESLCSDPGKFVQKGDLCTQQTPQQPQQQHLHVNSYGPEGSQGGQSKPLHALQTRCCGKTVQKAELQEVMTLHGLPLGLDLGTSGHEGYGVMSGVATHAQINIASSFRSPYGNNAEGATKRGLGQAHMILAAHMEQTRKLAMNK</sequence>
<feature type="region of interest" description="Disordered" evidence="6">
    <location>
        <begin position="1"/>
        <end position="58"/>
    </location>
</feature>
<keyword evidence="4" id="KW-0804">Transcription</keyword>
<dbReference type="InterPro" id="IPR046347">
    <property type="entry name" value="bZIP_sf"/>
</dbReference>